<dbReference type="Proteomes" id="UP000054911">
    <property type="component" value="Unassembled WGS sequence"/>
</dbReference>
<accession>A0A158DXA9</accession>
<dbReference type="EMBL" id="FCOE02000052">
    <property type="protein sequence ID" value="SAK99269.1"/>
    <property type="molecule type" value="Genomic_DNA"/>
</dbReference>
<reference evidence="1" key="1">
    <citation type="submission" date="2016-01" db="EMBL/GenBank/DDBJ databases">
        <authorList>
            <person name="Peeters C."/>
        </authorList>
    </citation>
    <scope>NUCLEOTIDE SEQUENCE [LARGE SCALE GENOMIC DNA]</scope>
    <source>
        <strain evidence="1">LMG 29323</strain>
    </source>
</reference>
<evidence type="ECO:0000313" key="1">
    <source>
        <dbReference type="EMBL" id="SAK99269.1"/>
    </source>
</evidence>
<evidence type="ECO:0000313" key="2">
    <source>
        <dbReference type="Proteomes" id="UP000054911"/>
    </source>
</evidence>
<dbReference type="OrthoDB" id="8895600at2"/>
<dbReference type="RefSeq" id="WP_143328231.1">
    <property type="nucleotide sequence ID" value="NZ_FCOE02000052.1"/>
</dbReference>
<dbReference type="STRING" id="1777141.AWB80_07639"/>
<dbReference type="AlphaFoldDB" id="A0A158DXA9"/>
<sequence>MLTETAFLVLNALYLKKMADLGGLVECVRLPDADVQGVIDEALDDGRIVALGGEYLLDVPGRRAVLEYYQETYLPKREAVTAWYERFEVLNSQFLKLVSEWQTSEGDTRVLSQLMKVVERQITALRKIADDIPRYDVYADRFVTAIERVDVGDKSYVTNPRADSIHNIWFEFHEDILAVVGRPRETVEDVH</sequence>
<proteinExistence type="predicted"/>
<organism evidence="1 2">
    <name type="scientific">Caballeronia pedi</name>
    <dbReference type="NCBI Taxonomy" id="1777141"/>
    <lineage>
        <taxon>Bacteria</taxon>
        <taxon>Pseudomonadati</taxon>
        <taxon>Pseudomonadota</taxon>
        <taxon>Betaproteobacteria</taxon>
        <taxon>Burkholderiales</taxon>
        <taxon>Burkholderiaceae</taxon>
        <taxon>Caballeronia</taxon>
    </lineage>
</organism>
<protein>
    <submittedName>
        <fullName evidence="1">Uncharacterized protein</fullName>
    </submittedName>
</protein>
<gene>
    <name evidence="1" type="ORF">AWB80_07639</name>
</gene>
<keyword evidence="2" id="KW-1185">Reference proteome</keyword>
<comment type="caution">
    <text evidence="1">The sequence shown here is derived from an EMBL/GenBank/DDBJ whole genome shotgun (WGS) entry which is preliminary data.</text>
</comment>
<name>A0A158DXA9_9BURK</name>